<keyword evidence="2" id="KW-1185">Reference proteome</keyword>
<proteinExistence type="predicted"/>
<dbReference type="Proteomes" id="UP001597337">
    <property type="component" value="Unassembled WGS sequence"/>
</dbReference>
<comment type="caution">
    <text evidence="1">The sequence shown here is derived from an EMBL/GenBank/DDBJ whole genome shotgun (WGS) entry which is preliminary data.</text>
</comment>
<accession>A0ABW4Y709</accession>
<protein>
    <submittedName>
        <fullName evidence="1">Uncharacterized protein</fullName>
    </submittedName>
</protein>
<reference evidence="2" key="1">
    <citation type="journal article" date="2019" name="Int. J. Syst. Evol. Microbiol.">
        <title>The Global Catalogue of Microorganisms (GCM) 10K type strain sequencing project: providing services to taxonomists for standard genome sequencing and annotation.</title>
        <authorList>
            <consortium name="The Broad Institute Genomics Platform"/>
            <consortium name="The Broad Institute Genome Sequencing Center for Infectious Disease"/>
            <person name="Wu L."/>
            <person name="Ma J."/>
        </authorList>
    </citation>
    <scope>NUCLEOTIDE SEQUENCE [LARGE SCALE GENOMIC DNA]</scope>
    <source>
        <strain evidence="2">KACC 12597</strain>
    </source>
</reference>
<evidence type="ECO:0000313" key="1">
    <source>
        <dbReference type="EMBL" id="MFD2110801.1"/>
    </source>
</evidence>
<organism evidence="1 2">
    <name type="scientific">Thiorhodococcus fuscus</name>
    <dbReference type="NCBI Taxonomy" id="527200"/>
    <lineage>
        <taxon>Bacteria</taxon>
        <taxon>Pseudomonadati</taxon>
        <taxon>Pseudomonadota</taxon>
        <taxon>Gammaproteobacteria</taxon>
        <taxon>Chromatiales</taxon>
        <taxon>Chromatiaceae</taxon>
        <taxon>Thiorhodococcus</taxon>
    </lineage>
</organism>
<evidence type="ECO:0000313" key="2">
    <source>
        <dbReference type="Proteomes" id="UP001597337"/>
    </source>
</evidence>
<name>A0ABW4Y709_9GAMM</name>
<sequence length="136" mass="16128">MDIPHIERIKQREIVFKAIHPNPHQAETAARFLNDVDGILDIRPLSPTQLRISYDVLKTSLHEIESALIELGLHLDNRLFYRLRRALHHYTEETVRANCGCLDCESNCTKKLFAKRYELIEHGCRDDRPEHWRRYL</sequence>
<gene>
    <name evidence="1" type="ORF">ACFSJC_02960</name>
</gene>
<dbReference type="EMBL" id="JBHUHX010000005">
    <property type="protein sequence ID" value="MFD2110801.1"/>
    <property type="molecule type" value="Genomic_DNA"/>
</dbReference>
<dbReference type="RefSeq" id="WP_386022996.1">
    <property type="nucleotide sequence ID" value="NZ_JBHUHX010000005.1"/>
</dbReference>